<accession>A0A261W208</accession>
<dbReference type="AlphaFoldDB" id="A0A261W208"/>
<proteinExistence type="predicted"/>
<gene>
    <name evidence="1" type="ORF">CAL24_08345</name>
</gene>
<sequence>MAAVKTIDRGLNRLMAQARALDGSGVKFGIQGDAGADPESGADLVDIAVWNEYGTEHIPARPFMRDFAEKNGKVLGQAMDRVAMAVQDGRLSADAGLDQLGTFAERHQKAHVQQSKAWAVPNAPSTVAKKGSDVPLIDQGVMVNAIRYEKVR</sequence>
<dbReference type="EMBL" id="NEVT01000003">
    <property type="protein sequence ID" value="OZI79910.1"/>
    <property type="molecule type" value="Genomic_DNA"/>
</dbReference>
<name>A0A261W208_9BORD</name>
<keyword evidence="2" id="KW-1185">Reference proteome</keyword>
<dbReference type="RefSeq" id="WP_094806368.1">
    <property type="nucleotide sequence ID" value="NZ_NEVT01000003.1"/>
</dbReference>
<reference evidence="2" key="1">
    <citation type="submission" date="2017-05" db="EMBL/GenBank/DDBJ databases">
        <title>Complete and WGS of Bordetella genogroups.</title>
        <authorList>
            <person name="Spilker T."/>
            <person name="Lipuma J."/>
        </authorList>
    </citation>
    <scope>NUCLEOTIDE SEQUENCE [LARGE SCALE GENOMIC DNA]</scope>
    <source>
        <strain evidence="2">AU8256</strain>
    </source>
</reference>
<protein>
    <submittedName>
        <fullName evidence="1">Uncharacterized protein</fullName>
    </submittedName>
</protein>
<evidence type="ECO:0000313" key="1">
    <source>
        <dbReference type="EMBL" id="OZI79910.1"/>
    </source>
</evidence>
<comment type="caution">
    <text evidence="1">The sequence shown here is derived from an EMBL/GenBank/DDBJ whole genome shotgun (WGS) entry which is preliminary data.</text>
</comment>
<dbReference type="Proteomes" id="UP000215633">
    <property type="component" value="Unassembled WGS sequence"/>
</dbReference>
<evidence type="ECO:0000313" key="2">
    <source>
        <dbReference type="Proteomes" id="UP000215633"/>
    </source>
</evidence>
<organism evidence="1 2">
    <name type="scientific">Bordetella genomosp. 2</name>
    <dbReference type="NCBI Taxonomy" id="1983456"/>
    <lineage>
        <taxon>Bacteria</taxon>
        <taxon>Pseudomonadati</taxon>
        <taxon>Pseudomonadota</taxon>
        <taxon>Betaproteobacteria</taxon>
        <taxon>Burkholderiales</taxon>
        <taxon>Alcaligenaceae</taxon>
        <taxon>Bordetella</taxon>
    </lineage>
</organism>